<gene>
    <name evidence="2" type="ORF">NHP190020_11500</name>
    <name evidence="3" type="ORF">SNTW_09490</name>
</gene>
<keyword evidence="1" id="KW-0472">Membrane</keyword>
<reference evidence="3 4" key="1">
    <citation type="submission" date="2019-06" db="EMBL/GenBank/DDBJ databases">
        <title>Complete genome sequence of Helicobacter suis SNTW101c.</title>
        <authorList>
            <person name="Rimbara E."/>
            <person name="Suzuki M."/>
            <person name="Matsui H."/>
            <person name="Nakamura M."/>
            <person name="Mori S."/>
            <person name="Shibayama K."/>
        </authorList>
    </citation>
    <scope>NUCLEOTIDE SEQUENCE [LARGE SCALE GENOMIC DNA]</scope>
    <source>
        <strain evidence="3 4">SNTW101c</strain>
    </source>
</reference>
<feature type="transmembrane region" description="Helical" evidence="1">
    <location>
        <begin position="182"/>
        <end position="207"/>
    </location>
</feature>
<accession>A0A6J4CYT4</accession>
<evidence type="ECO:0000256" key="1">
    <source>
        <dbReference type="SAM" id="Phobius"/>
    </source>
</evidence>
<name>A0A6J4CYT4_9HELI</name>
<keyword evidence="5" id="KW-1185">Reference proteome</keyword>
<evidence type="ECO:0000313" key="3">
    <source>
        <dbReference type="EMBL" id="BCD70304.1"/>
    </source>
</evidence>
<evidence type="ECO:0000313" key="2">
    <source>
        <dbReference type="EMBL" id="BCD46111.1"/>
    </source>
</evidence>
<feature type="transmembrane region" description="Helical" evidence="1">
    <location>
        <begin position="62"/>
        <end position="80"/>
    </location>
</feature>
<keyword evidence="1" id="KW-0812">Transmembrane</keyword>
<dbReference type="EMBL" id="AP019774">
    <property type="protein sequence ID" value="BCD70304.1"/>
    <property type="molecule type" value="Genomic_DNA"/>
</dbReference>
<feature type="transmembrane region" description="Helical" evidence="1">
    <location>
        <begin position="151"/>
        <end position="176"/>
    </location>
</feature>
<evidence type="ECO:0000313" key="5">
    <source>
        <dbReference type="Proteomes" id="UP000509742"/>
    </source>
</evidence>
<reference evidence="2 5" key="2">
    <citation type="submission" date="2020-04" db="EMBL/GenBank/DDBJ databases">
        <title>Genomic analysis of gastric non-Helicobacter pylori Helicobacters isolated in Japan.</title>
        <authorList>
            <person name="Suzuki M."/>
            <person name="Rimbara E."/>
        </authorList>
    </citation>
    <scope>NUCLEOTIDE SEQUENCE [LARGE SCALE GENOMIC DNA]</scope>
    <source>
        <strain evidence="2 5">NHP19-0020</strain>
    </source>
</reference>
<dbReference type="AlphaFoldDB" id="A0A6J4CYT4"/>
<dbReference type="EMBL" id="AP023036">
    <property type="protein sequence ID" value="BCD46111.1"/>
    <property type="molecule type" value="Genomic_DNA"/>
</dbReference>
<dbReference type="Proteomes" id="UP000317935">
    <property type="component" value="Chromosome"/>
</dbReference>
<sequence length="351" mass="39988">MQLYQSVLHFFLDPTQTLLSNLGTQILELPQFSLFCNLCMVLALMLWAYQRIRTLDFFKWKTLFSLASFALFFTLFNYAIHHPQDFYTELKHLIFYPANTLTELIHASLKASASAFNLEETHLDLEFLINQNFHTLVLLISQIKPINSETLISVMLILALVISQGILLIYILALTVMVSIELYLWLALAIFILPLGLFGLRLLGLYFKKCLVLSFYQPLIILIAFYNAKILITLITNIPPTPLQSPPPLIENYFILIASTLLTLFLTKRIPIFINGLFGTKCWLADLATISTASKNLVLQHTQSFFNPSTSVTKHTTHTVTQENLKQEPSFSIQTLSTAQIQIQNASKEHL</sequence>
<feature type="transmembrane region" description="Helical" evidence="1">
    <location>
        <begin position="219"/>
        <end position="238"/>
    </location>
</feature>
<evidence type="ECO:0000313" key="4">
    <source>
        <dbReference type="Proteomes" id="UP000317935"/>
    </source>
</evidence>
<feature type="transmembrane region" description="Helical" evidence="1">
    <location>
        <begin position="250"/>
        <end position="267"/>
    </location>
</feature>
<organism evidence="3 4">
    <name type="scientific">Helicobacter suis</name>
    <dbReference type="NCBI Taxonomy" id="104628"/>
    <lineage>
        <taxon>Bacteria</taxon>
        <taxon>Pseudomonadati</taxon>
        <taxon>Campylobacterota</taxon>
        <taxon>Epsilonproteobacteria</taxon>
        <taxon>Campylobacterales</taxon>
        <taxon>Helicobacteraceae</taxon>
        <taxon>Helicobacter</taxon>
    </lineage>
</organism>
<keyword evidence="1" id="KW-1133">Transmembrane helix</keyword>
<protein>
    <submittedName>
        <fullName evidence="3">Uncharacterized protein</fullName>
    </submittedName>
</protein>
<feature type="transmembrane region" description="Helical" evidence="1">
    <location>
        <begin position="32"/>
        <end position="50"/>
    </location>
</feature>
<proteinExistence type="predicted"/>
<dbReference type="Proteomes" id="UP000509742">
    <property type="component" value="Chromosome"/>
</dbReference>